<dbReference type="EMBL" id="VKHS01000093">
    <property type="protein sequence ID" value="MBB0229176.1"/>
    <property type="molecule type" value="Genomic_DNA"/>
</dbReference>
<sequence length="394" mass="37932">MNDNVSSGPRRFPWHPAPEPRDERGTGHDFDLSPTGRADGEPPFGGPAPDTISTDPLPHPDTAGGRPAGPRVAPSSGGTGGPGGPAASADGPADGPARRRRVGRPLALLTAVAVAAGAIGGVSGALLGGSTVTASTGGADTALADTISTGTSGVAGIAAAVSPGVVEITTESSTGSGVILTADGEILTNNHVVAGASGVSGGGTVTVTLSDGSTAEADVVGTDPDSDLALLRARDVNDLSPVTLGDSDEVALGDQVIAIGSPGGLSGTVTSGIVSALDREVTVPRQDGTGRDGSGAPRGDWGGPGGSAPDPWGGGSAWTASTTTYRAIQTDAALNPGNSGGALINSAGEVIGINSAMYSTSQDASSAGSVGLGFAIPINDAEQVVDALRADAGS</sequence>
<dbReference type="Pfam" id="PF13365">
    <property type="entry name" value="Trypsin_2"/>
    <property type="match status" value="1"/>
</dbReference>
<dbReference type="InterPro" id="IPR001940">
    <property type="entry name" value="Peptidase_S1C"/>
</dbReference>
<accession>A0A7W3XVW6</accession>
<dbReference type="AlphaFoldDB" id="A0A7W3XVW6"/>
<keyword evidence="2" id="KW-0812">Transmembrane</keyword>
<dbReference type="PANTHER" id="PTHR22939:SF129">
    <property type="entry name" value="SERINE PROTEASE HTRA2, MITOCHONDRIAL"/>
    <property type="match status" value="1"/>
</dbReference>
<feature type="region of interest" description="Disordered" evidence="1">
    <location>
        <begin position="279"/>
        <end position="319"/>
    </location>
</feature>
<keyword evidence="2" id="KW-1133">Transmembrane helix</keyword>
<evidence type="ECO:0000256" key="2">
    <source>
        <dbReference type="SAM" id="Phobius"/>
    </source>
</evidence>
<dbReference type="GO" id="GO:0006508">
    <property type="term" value="P:proteolysis"/>
    <property type="evidence" value="ECO:0007669"/>
    <property type="project" value="UniProtKB-KW"/>
</dbReference>
<keyword evidence="2" id="KW-0472">Membrane</keyword>
<dbReference type="GO" id="GO:0004252">
    <property type="term" value="F:serine-type endopeptidase activity"/>
    <property type="evidence" value="ECO:0007669"/>
    <property type="project" value="InterPro"/>
</dbReference>
<evidence type="ECO:0000313" key="3">
    <source>
        <dbReference type="EMBL" id="MBB0229176.1"/>
    </source>
</evidence>
<protein>
    <submittedName>
        <fullName evidence="3">Trypsin-like serine protease</fullName>
    </submittedName>
</protein>
<organism evidence="3 4">
    <name type="scientific">Streptomyces calidiresistens</name>
    <dbReference type="NCBI Taxonomy" id="1485586"/>
    <lineage>
        <taxon>Bacteria</taxon>
        <taxon>Bacillati</taxon>
        <taxon>Actinomycetota</taxon>
        <taxon>Actinomycetes</taxon>
        <taxon>Kitasatosporales</taxon>
        <taxon>Streptomycetaceae</taxon>
        <taxon>Streptomyces</taxon>
    </lineage>
</organism>
<dbReference type="PANTHER" id="PTHR22939">
    <property type="entry name" value="SERINE PROTEASE FAMILY S1C HTRA-RELATED"/>
    <property type="match status" value="1"/>
</dbReference>
<feature type="compositionally biased region" description="Basic and acidic residues" evidence="1">
    <location>
        <begin position="18"/>
        <end position="31"/>
    </location>
</feature>
<evidence type="ECO:0000313" key="4">
    <source>
        <dbReference type="Proteomes" id="UP000530234"/>
    </source>
</evidence>
<feature type="region of interest" description="Disordered" evidence="1">
    <location>
        <begin position="1"/>
        <end position="99"/>
    </location>
</feature>
<name>A0A7W3XVW6_9ACTN</name>
<comment type="caution">
    <text evidence="3">The sequence shown here is derived from an EMBL/GenBank/DDBJ whole genome shotgun (WGS) entry which is preliminary data.</text>
</comment>
<feature type="compositionally biased region" description="Gly residues" evidence="1">
    <location>
        <begin position="300"/>
        <end position="316"/>
    </location>
</feature>
<dbReference type="RefSeq" id="WP_182661413.1">
    <property type="nucleotide sequence ID" value="NZ_VKHS01000093.1"/>
</dbReference>
<feature type="transmembrane region" description="Helical" evidence="2">
    <location>
        <begin position="106"/>
        <end position="127"/>
    </location>
</feature>
<keyword evidence="3" id="KW-0645">Protease</keyword>
<dbReference type="Proteomes" id="UP000530234">
    <property type="component" value="Unassembled WGS sequence"/>
</dbReference>
<reference evidence="4" key="1">
    <citation type="submission" date="2019-10" db="EMBL/GenBank/DDBJ databases">
        <title>Streptomyces sp. nov., a novel actinobacterium isolated from alkaline environment.</title>
        <authorList>
            <person name="Golinska P."/>
        </authorList>
    </citation>
    <scope>NUCLEOTIDE SEQUENCE [LARGE SCALE GENOMIC DNA]</scope>
    <source>
        <strain evidence="4">DSM 42108</strain>
    </source>
</reference>
<gene>
    <name evidence="3" type="ORF">FOE67_06535</name>
</gene>
<proteinExistence type="predicted"/>
<dbReference type="Gene3D" id="2.40.10.10">
    <property type="entry name" value="Trypsin-like serine proteases"/>
    <property type="match status" value="2"/>
</dbReference>
<keyword evidence="4" id="KW-1185">Reference proteome</keyword>
<dbReference type="InterPro" id="IPR009003">
    <property type="entry name" value="Peptidase_S1_PA"/>
</dbReference>
<dbReference type="PRINTS" id="PR00834">
    <property type="entry name" value="PROTEASES2C"/>
</dbReference>
<evidence type="ECO:0000256" key="1">
    <source>
        <dbReference type="SAM" id="MobiDB-lite"/>
    </source>
</evidence>
<dbReference type="InterPro" id="IPR043504">
    <property type="entry name" value="Peptidase_S1_PA_chymotrypsin"/>
</dbReference>
<keyword evidence="3" id="KW-0378">Hydrolase</keyword>
<dbReference type="SUPFAM" id="SSF50494">
    <property type="entry name" value="Trypsin-like serine proteases"/>
    <property type="match status" value="1"/>
</dbReference>
<feature type="compositionally biased region" description="Low complexity" evidence="1">
    <location>
        <begin position="85"/>
        <end position="95"/>
    </location>
</feature>